<name>T1AKA5_9ZZZZ</name>
<organism evidence="3">
    <name type="scientific">mine drainage metagenome</name>
    <dbReference type="NCBI Taxonomy" id="410659"/>
    <lineage>
        <taxon>unclassified sequences</taxon>
        <taxon>metagenomes</taxon>
        <taxon>ecological metagenomes</taxon>
    </lineage>
</organism>
<reference evidence="3" key="2">
    <citation type="journal article" date="2014" name="ISME J.">
        <title>Microbial stratification in low pH oxic and suboxic macroscopic growths along an acid mine drainage.</title>
        <authorList>
            <person name="Mendez-Garcia C."/>
            <person name="Mesa V."/>
            <person name="Sprenger R.R."/>
            <person name="Richter M."/>
            <person name="Diez M.S."/>
            <person name="Solano J."/>
            <person name="Bargiela R."/>
            <person name="Golyshina O.V."/>
            <person name="Manteca A."/>
            <person name="Ramos J.L."/>
            <person name="Gallego J.R."/>
            <person name="Llorente I."/>
            <person name="Martins Dos Santos V.A."/>
            <person name="Jensen O.N."/>
            <person name="Pelaez A.I."/>
            <person name="Sanchez J."/>
            <person name="Ferrer M."/>
        </authorList>
    </citation>
    <scope>NUCLEOTIDE SEQUENCE</scope>
</reference>
<feature type="non-terminal residue" evidence="3">
    <location>
        <position position="1"/>
    </location>
</feature>
<dbReference type="Gene3D" id="3.40.50.620">
    <property type="entry name" value="HUPs"/>
    <property type="match status" value="1"/>
</dbReference>
<evidence type="ECO:0000259" key="2">
    <source>
        <dbReference type="Pfam" id="PF02540"/>
    </source>
</evidence>
<dbReference type="EC" id="6.3.5.1" evidence="3"/>
<dbReference type="InterPro" id="IPR014729">
    <property type="entry name" value="Rossmann-like_a/b/a_fold"/>
</dbReference>
<dbReference type="GO" id="GO:0003952">
    <property type="term" value="F:NAD+ synthase (glutamine-hydrolyzing) activity"/>
    <property type="evidence" value="ECO:0007669"/>
    <property type="project" value="UniProtKB-EC"/>
</dbReference>
<comment type="caution">
    <text evidence="3">The sequence shown here is derived from an EMBL/GenBank/DDBJ whole genome shotgun (WGS) entry which is preliminary data.</text>
</comment>
<sequence>GVELIPTSVLEKPPSAELRPDQKDQDSLPPYEVLDKLIEQYVDFDMTSAEMISLGADPELALRVARLIDLSEYKRRQNPPGVRVSEKAFGKDRRMPITNGFRTDSLK</sequence>
<feature type="region of interest" description="Disordered" evidence="1">
    <location>
        <begin position="79"/>
        <end position="107"/>
    </location>
</feature>
<dbReference type="AlphaFoldDB" id="T1AKA5"/>
<evidence type="ECO:0000313" key="3">
    <source>
        <dbReference type="EMBL" id="EQD61021.1"/>
    </source>
</evidence>
<feature type="region of interest" description="Disordered" evidence="1">
    <location>
        <begin position="1"/>
        <end position="28"/>
    </location>
</feature>
<proteinExistence type="predicted"/>
<protein>
    <submittedName>
        <fullName evidence="3">NAD+ synthase domain protein</fullName>
        <ecNumber evidence="3">6.3.5.1</ecNumber>
    </submittedName>
</protein>
<dbReference type="Pfam" id="PF02540">
    <property type="entry name" value="NAD_synthase"/>
    <property type="match status" value="1"/>
</dbReference>
<keyword evidence="3" id="KW-0436">Ligase</keyword>
<dbReference type="InterPro" id="IPR022310">
    <property type="entry name" value="NAD/GMP_synthase"/>
</dbReference>
<accession>T1AKA5</accession>
<dbReference type="SUPFAM" id="SSF52402">
    <property type="entry name" value="Adenine nucleotide alpha hydrolases-like"/>
    <property type="match status" value="1"/>
</dbReference>
<evidence type="ECO:0000256" key="1">
    <source>
        <dbReference type="SAM" id="MobiDB-lite"/>
    </source>
</evidence>
<gene>
    <name evidence="3" type="ORF">B1A_09863</name>
</gene>
<feature type="compositionally biased region" description="Basic and acidic residues" evidence="1">
    <location>
        <begin position="84"/>
        <end position="95"/>
    </location>
</feature>
<feature type="domain" description="NAD/GMP synthase" evidence="2">
    <location>
        <begin position="5"/>
        <end position="77"/>
    </location>
</feature>
<reference evidence="3" key="1">
    <citation type="submission" date="2013-08" db="EMBL/GenBank/DDBJ databases">
        <authorList>
            <person name="Mendez C."/>
            <person name="Richter M."/>
            <person name="Ferrer M."/>
            <person name="Sanchez J."/>
        </authorList>
    </citation>
    <scope>NUCLEOTIDE SEQUENCE</scope>
</reference>
<dbReference type="EMBL" id="AUZX01007022">
    <property type="protein sequence ID" value="EQD61021.1"/>
    <property type="molecule type" value="Genomic_DNA"/>
</dbReference>
<dbReference type="GO" id="GO:0006163">
    <property type="term" value="P:purine nucleotide metabolic process"/>
    <property type="evidence" value="ECO:0007669"/>
    <property type="project" value="UniProtKB-ARBA"/>
</dbReference>